<dbReference type="EMBL" id="DYUE01000091">
    <property type="protein sequence ID" value="HJG90767.1"/>
    <property type="molecule type" value="Genomic_DNA"/>
</dbReference>
<protein>
    <submittedName>
        <fullName evidence="1">Uncharacterized protein</fullName>
    </submittedName>
</protein>
<organism evidence="1 2">
    <name type="scientific">Brachybacterium massiliense</name>
    <dbReference type="NCBI Taxonomy" id="1755098"/>
    <lineage>
        <taxon>Bacteria</taxon>
        <taxon>Bacillati</taxon>
        <taxon>Actinomycetota</taxon>
        <taxon>Actinomycetes</taxon>
        <taxon>Micrococcales</taxon>
        <taxon>Dermabacteraceae</taxon>
        <taxon>Brachybacterium</taxon>
    </lineage>
</organism>
<reference evidence="1" key="1">
    <citation type="journal article" date="2021" name="PeerJ">
        <title>Extensive microbial diversity within the chicken gut microbiome revealed by metagenomics and culture.</title>
        <authorList>
            <person name="Gilroy R."/>
            <person name="Ravi A."/>
            <person name="Getino M."/>
            <person name="Pursley I."/>
            <person name="Horton D.L."/>
            <person name="Alikhan N.F."/>
            <person name="Baker D."/>
            <person name="Gharbi K."/>
            <person name="Hall N."/>
            <person name="Watson M."/>
            <person name="Adriaenssens E.M."/>
            <person name="Foster-Nyarko E."/>
            <person name="Jarju S."/>
            <person name="Secka A."/>
            <person name="Antonio M."/>
            <person name="Oren A."/>
            <person name="Chaudhuri R.R."/>
            <person name="La Ragione R."/>
            <person name="Hildebrand F."/>
            <person name="Pallen M.J."/>
        </authorList>
    </citation>
    <scope>NUCLEOTIDE SEQUENCE</scope>
    <source>
        <strain evidence="1">ChiGjej5B5-22894</strain>
    </source>
</reference>
<dbReference type="Proteomes" id="UP000742460">
    <property type="component" value="Unassembled WGS sequence"/>
</dbReference>
<accession>A0A921MV76</accession>
<dbReference type="AlphaFoldDB" id="A0A921MV76"/>
<name>A0A921MV76_9MICO</name>
<evidence type="ECO:0000313" key="2">
    <source>
        <dbReference type="Proteomes" id="UP000742460"/>
    </source>
</evidence>
<comment type="caution">
    <text evidence="1">The sequence shown here is derived from an EMBL/GenBank/DDBJ whole genome shotgun (WGS) entry which is preliminary data.</text>
</comment>
<proteinExistence type="predicted"/>
<evidence type="ECO:0000313" key="1">
    <source>
        <dbReference type="EMBL" id="HJG90767.1"/>
    </source>
</evidence>
<sequence>MTDARRRTLVVPAEDGTVQALILQSTQARLGPALIGVMSARTAADPVTGQERARARLHVTLPESTSTHDVTAGDRLDLGPHGLLHVVEVRPQDPGADGPETPSSARGHVGLIWRGEPTAGGAG</sequence>
<reference evidence="1" key="2">
    <citation type="submission" date="2021-09" db="EMBL/GenBank/DDBJ databases">
        <authorList>
            <person name="Gilroy R."/>
        </authorList>
    </citation>
    <scope>NUCLEOTIDE SEQUENCE</scope>
    <source>
        <strain evidence="1">ChiGjej5B5-22894</strain>
    </source>
</reference>
<gene>
    <name evidence="1" type="ORF">K8V81_03485</name>
</gene>